<accession>A0A2H0V5B4</accession>
<evidence type="ECO:0000313" key="3">
    <source>
        <dbReference type="Proteomes" id="UP000229901"/>
    </source>
</evidence>
<feature type="region of interest" description="Disordered" evidence="1">
    <location>
        <begin position="23"/>
        <end position="42"/>
    </location>
</feature>
<gene>
    <name evidence="2" type="ORF">COT97_02010</name>
</gene>
<comment type="caution">
    <text evidence="2">The sequence shown here is derived from an EMBL/GenBank/DDBJ whole genome shotgun (WGS) entry which is preliminary data.</text>
</comment>
<feature type="compositionally biased region" description="Basic and acidic residues" evidence="1">
    <location>
        <begin position="29"/>
        <end position="42"/>
    </location>
</feature>
<name>A0A2H0V5B4_9BACT</name>
<dbReference type="EMBL" id="PFAP01000011">
    <property type="protein sequence ID" value="PIR94245.1"/>
    <property type="molecule type" value="Genomic_DNA"/>
</dbReference>
<dbReference type="Proteomes" id="UP000229901">
    <property type="component" value="Unassembled WGS sequence"/>
</dbReference>
<organism evidence="2 3">
    <name type="scientific">Candidatus Falkowbacteria bacterium CG10_big_fil_rev_8_21_14_0_10_39_11</name>
    <dbReference type="NCBI Taxonomy" id="1974565"/>
    <lineage>
        <taxon>Bacteria</taxon>
        <taxon>Candidatus Falkowiibacteriota</taxon>
    </lineage>
</organism>
<dbReference type="AlphaFoldDB" id="A0A2H0V5B4"/>
<protein>
    <submittedName>
        <fullName evidence="2">Uncharacterized protein</fullName>
    </submittedName>
</protein>
<reference evidence="3" key="1">
    <citation type="submission" date="2017-09" db="EMBL/GenBank/DDBJ databases">
        <title>Depth-based differentiation of microbial function through sediment-hosted aquifers and enrichment of novel symbionts in the deep terrestrial subsurface.</title>
        <authorList>
            <person name="Probst A.J."/>
            <person name="Ladd B."/>
            <person name="Jarett J.K."/>
            <person name="Geller-Mcgrath D.E."/>
            <person name="Sieber C.M.K."/>
            <person name="Emerson J.B."/>
            <person name="Anantharaman K."/>
            <person name="Thomas B.C."/>
            <person name="Malmstrom R."/>
            <person name="Stieglmeier M."/>
            <person name="Klingl A."/>
            <person name="Woyke T."/>
            <person name="Ryan C.M."/>
            <person name="Banfield J.F."/>
        </authorList>
    </citation>
    <scope>NUCLEOTIDE SEQUENCE [LARGE SCALE GENOMIC DNA]</scope>
</reference>
<proteinExistence type="predicted"/>
<evidence type="ECO:0000313" key="2">
    <source>
        <dbReference type="EMBL" id="PIR94245.1"/>
    </source>
</evidence>
<sequence>MAFLFSKRKKLHVGSLDLFLGHKGSISSEGKESTEKKNDKSGDLGVFVRRTELAISGNRQKAEANSQVDILVIGELTRKLKKTASSKENYNQDNSWIHGASFCEVLLLF</sequence>
<evidence type="ECO:0000256" key="1">
    <source>
        <dbReference type="SAM" id="MobiDB-lite"/>
    </source>
</evidence>